<keyword evidence="1" id="KW-1133">Transmembrane helix</keyword>
<comment type="caution">
    <text evidence="2">The sequence shown here is derived from an EMBL/GenBank/DDBJ whole genome shotgun (WGS) entry which is preliminary data.</text>
</comment>
<proteinExistence type="predicted"/>
<feature type="transmembrane region" description="Helical" evidence="1">
    <location>
        <begin position="255"/>
        <end position="276"/>
    </location>
</feature>
<dbReference type="AlphaFoldDB" id="A0A8S1PDZ7"/>
<dbReference type="PANTHER" id="PTHR38934">
    <property type="entry name" value="HYPHALLY REGULATED CELL WALL PROTEIN 1"/>
    <property type="match status" value="1"/>
</dbReference>
<evidence type="ECO:0008006" key="4">
    <source>
        <dbReference type="Google" id="ProtNLM"/>
    </source>
</evidence>
<keyword evidence="3" id="KW-1185">Reference proteome</keyword>
<feature type="transmembrane region" description="Helical" evidence="1">
    <location>
        <begin position="317"/>
        <end position="337"/>
    </location>
</feature>
<keyword evidence="1" id="KW-0472">Membrane</keyword>
<protein>
    <recommendedName>
        <fullName evidence="4">Transmembrane protein</fullName>
    </recommendedName>
</protein>
<feature type="transmembrane region" description="Helical" evidence="1">
    <location>
        <begin position="65"/>
        <end position="83"/>
    </location>
</feature>
<gene>
    <name evidence="2" type="ORF">PPRIM_AZ9-3.1.T1160013</name>
</gene>
<dbReference type="Proteomes" id="UP000688137">
    <property type="component" value="Unassembled WGS sequence"/>
</dbReference>
<evidence type="ECO:0000313" key="3">
    <source>
        <dbReference type="Proteomes" id="UP000688137"/>
    </source>
</evidence>
<name>A0A8S1PDZ7_PARPR</name>
<evidence type="ECO:0000256" key="1">
    <source>
        <dbReference type="SAM" id="Phobius"/>
    </source>
</evidence>
<evidence type="ECO:0000313" key="2">
    <source>
        <dbReference type="EMBL" id="CAD8101552.1"/>
    </source>
</evidence>
<reference evidence="2" key="1">
    <citation type="submission" date="2021-01" db="EMBL/GenBank/DDBJ databases">
        <authorList>
            <consortium name="Genoscope - CEA"/>
            <person name="William W."/>
        </authorList>
    </citation>
    <scope>NUCLEOTIDE SEQUENCE</scope>
</reference>
<accession>A0A8S1PDZ7</accession>
<sequence length="666" mass="78753">MAIFKFDILNLESITFLPNLSVSFDSSLTDNNNMAVDLSKQTILLQQPKVLSKDLYNVANKFQDLGSALIIGLGSISVLMLFFGDPLQSLEIFGTLHFKSYLKFVNVVYPQILQLYFNSCDIVTVNLNLITFKIKDVFNTHRQTLKILNQCQSIHKYLELDILNQFNCFLVYNLVILSKIIQQLLFYIQIQYFISSSKSRILEKLGIKFYKLNKKIINLRKLYTIEGFKQLFYVNSWDLLFKVLLFIISNTQQGYRSIISYCICFLVLFVSILLLCQHLKGLNKNFDFSILRNEQCIYQFKKLIFILIFIDIQESDIFQCTMITLLILVYIGFLFMIKQNIPKIELIGNAFVNQINCFYYKMTSSVYFSDFQHNLTNDLKILIGFGQIQLLILGLLGLLIKLGNKLYRDIQQYYQRKQQNHVIIFDVYNIQTFIKSNKSNDKSLLKHNIIIYFRINPILQTRIIYLNKQYNFYQIFIQKSCNQSFKLYKTYKINNHLYFQNSNFSSLILFLNQVIIKKSISKISLITYFDRDIPQFYSSFNIIIEFQSNNLLFIISFQYIIEFFKLISRYKAPKIGIIVIKQLETYIYIDRYRTVRQDLEALGQLRKSQQLLKISLPFWNLLKTTHFLEFQGQFGIYDQNKEELIRVISNSLSQSHKQPDKKSRQN</sequence>
<dbReference type="EMBL" id="CAJJDM010000119">
    <property type="protein sequence ID" value="CAD8101552.1"/>
    <property type="molecule type" value="Genomic_DNA"/>
</dbReference>
<keyword evidence="1" id="KW-0812">Transmembrane</keyword>
<organism evidence="2 3">
    <name type="scientific">Paramecium primaurelia</name>
    <dbReference type="NCBI Taxonomy" id="5886"/>
    <lineage>
        <taxon>Eukaryota</taxon>
        <taxon>Sar</taxon>
        <taxon>Alveolata</taxon>
        <taxon>Ciliophora</taxon>
        <taxon>Intramacronucleata</taxon>
        <taxon>Oligohymenophorea</taxon>
        <taxon>Peniculida</taxon>
        <taxon>Parameciidae</taxon>
        <taxon>Paramecium</taxon>
    </lineage>
</organism>
<feature type="transmembrane region" description="Helical" evidence="1">
    <location>
        <begin position="381"/>
        <end position="400"/>
    </location>
</feature>
<dbReference type="PANTHER" id="PTHR38934:SF6">
    <property type="entry name" value="CHROMOSOME UNDETERMINED SCAFFOLD_176, WHOLE GENOME SHOTGUN SEQUENCE"/>
    <property type="match status" value="1"/>
</dbReference>